<organism evidence="1 2">
    <name type="scientific">Trichonephila clavipes</name>
    <name type="common">Golden silk orbweaver</name>
    <name type="synonym">Nephila clavipes</name>
    <dbReference type="NCBI Taxonomy" id="2585209"/>
    <lineage>
        <taxon>Eukaryota</taxon>
        <taxon>Metazoa</taxon>
        <taxon>Ecdysozoa</taxon>
        <taxon>Arthropoda</taxon>
        <taxon>Chelicerata</taxon>
        <taxon>Arachnida</taxon>
        <taxon>Araneae</taxon>
        <taxon>Araneomorphae</taxon>
        <taxon>Entelegynae</taxon>
        <taxon>Araneoidea</taxon>
        <taxon>Nephilidae</taxon>
        <taxon>Trichonephila</taxon>
    </lineage>
</organism>
<reference evidence="1" key="1">
    <citation type="submission" date="2020-08" db="EMBL/GenBank/DDBJ databases">
        <title>Multicomponent nature underlies the extraordinary mechanical properties of spider dragline silk.</title>
        <authorList>
            <person name="Kono N."/>
            <person name="Nakamura H."/>
            <person name="Mori M."/>
            <person name="Yoshida Y."/>
            <person name="Ohtoshi R."/>
            <person name="Malay A.D."/>
            <person name="Moran D.A.P."/>
            <person name="Tomita M."/>
            <person name="Numata K."/>
            <person name="Arakawa K."/>
        </authorList>
    </citation>
    <scope>NUCLEOTIDE SEQUENCE</scope>
</reference>
<evidence type="ECO:0000313" key="1">
    <source>
        <dbReference type="EMBL" id="GFY30557.1"/>
    </source>
</evidence>
<evidence type="ECO:0000313" key="2">
    <source>
        <dbReference type="Proteomes" id="UP000887159"/>
    </source>
</evidence>
<dbReference type="EMBL" id="BMAU01021393">
    <property type="protein sequence ID" value="GFY30557.1"/>
    <property type="molecule type" value="Genomic_DNA"/>
</dbReference>
<accession>A0A8X7BHH7</accession>
<comment type="caution">
    <text evidence="1">The sequence shown here is derived from an EMBL/GenBank/DDBJ whole genome shotgun (WGS) entry which is preliminary data.</text>
</comment>
<dbReference type="Proteomes" id="UP000887159">
    <property type="component" value="Unassembled WGS sequence"/>
</dbReference>
<proteinExistence type="predicted"/>
<evidence type="ECO:0008006" key="3">
    <source>
        <dbReference type="Google" id="ProtNLM"/>
    </source>
</evidence>
<dbReference type="AlphaFoldDB" id="A0A8X7BHH7"/>
<protein>
    <recommendedName>
        <fullName evidence="3">Peptidase aspartic putative domain-containing protein</fullName>
    </recommendedName>
</protein>
<sequence length="221" mass="24604">MYMTNESVPHLGNGPREKRLLNNRHSSFLVRGTTPNGGVDGWTSRAAHVTGAAIPNVLQPGTFVWFEKIQRPLVKMLPVSGSRPMKQLAVRVHFLRCGGLLIHLNPELGLHELTDASFIVPRKIDLLIGAEAFFDIIKEGIRTSGNGLASRSSVFGYTATGTTISCKQNQYCGFISKQNEIQNIDDSLQKFWEIETINEGQDSLGKEEEYCENPYQMTHAQ</sequence>
<gene>
    <name evidence="1" type="primary">NCL1_36562</name>
    <name evidence="1" type="ORF">TNCV_3523201</name>
</gene>
<name>A0A8X7BHH7_TRICX</name>
<keyword evidence="2" id="KW-1185">Reference proteome</keyword>